<evidence type="ECO:0000313" key="6">
    <source>
        <dbReference type="EMBL" id="MFC4729252.1"/>
    </source>
</evidence>
<dbReference type="PANTHER" id="PTHR30537:SF5">
    <property type="entry name" value="HTH-TYPE TRANSCRIPTIONAL ACTIVATOR TTDR-RELATED"/>
    <property type="match status" value="1"/>
</dbReference>
<keyword evidence="2" id="KW-0805">Transcription regulation</keyword>
<gene>
    <name evidence="6" type="ORF">ACFO3Q_13860</name>
</gene>
<dbReference type="InterPro" id="IPR058163">
    <property type="entry name" value="LysR-type_TF_proteobact-type"/>
</dbReference>
<dbReference type="Gene3D" id="1.10.10.10">
    <property type="entry name" value="Winged helix-like DNA-binding domain superfamily/Winged helix DNA-binding domain"/>
    <property type="match status" value="1"/>
</dbReference>
<dbReference type="EMBL" id="JBHSGG010000040">
    <property type="protein sequence ID" value="MFC4729252.1"/>
    <property type="molecule type" value="Genomic_DNA"/>
</dbReference>
<accession>A0ABV9NLM4</accession>
<organism evidence="6 7">
    <name type="scientific">Coralloluteibacterium thermophilum</name>
    <dbReference type="NCBI Taxonomy" id="2707049"/>
    <lineage>
        <taxon>Bacteria</taxon>
        <taxon>Pseudomonadati</taxon>
        <taxon>Pseudomonadota</taxon>
        <taxon>Gammaproteobacteria</taxon>
        <taxon>Lysobacterales</taxon>
        <taxon>Lysobacteraceae</taxon>
        <taxon>Coralloluteibacterium</taxon>
    </lineage>
</organism>
<protein>
    <submittedName>
        <fullName evidence="6">LysR family transcriptional regulator</fullName>
    </submittedName>
</protein>
<proteinExistence type="inferred from homology"/>
<evidence type="ECO:0000256" key="1">
    <source>
        <dbReference type="ARBA" id="ARBA00009437"/>
    </source>
</evidence>
<dbReference type="SUPFAM" id="SSF46785">
    <property type="entry name" value="Winged helix' DNA-binding domain"/>
    <property type="match status" value="1"/>
</dbReference>
<keyword evidence="3" id="KW-0238">DNA-binding</keyword>
<name>A0ABV9NLM4_9GAMM</name>
<comment type="similarity">
    <text evidence="1">Belongs to the LysR transcriptional regulatory family.</text>
</comment>
<dbReference type="InterPro" id="IPR005119">
    <property type="entry name" value="LysR_subst-bd"/>
</dbReference>
<dbReference type="Pfam" id="PF00126">
    <property type="entry name" value="HTH_1"/>
    <property type="match status" value="1"/>
</dbReference>
<evidence type="ECO:0000256" key="2">
    <source>
        <dbReference type="ARBA" id="ARBA00023015"/>
    </source>
</evidence>
<dbReference type="RefSeq" id="WP_377005327.1">
    <property type="nucleotide sequence ID" value="NZ_JBHSGG010000040.1"/>
</dbReference>
<keyword evidence="4" id="KW-0804">Transcription</keyword>
<dbReference type="Gene3D" id="3.40.190.10">
    <property type="entry name" value="Periplasmic binding protein-like II"/>
    <property type="match status" value="2"/>
</dbReference>
<dbReference type="PANTHER" id="PTHR30537">
    <property type="entry name" value="HTH-TYPE TRANSCRIPTIONAL REGULATOR"/>
    <property type="match status" value="1"/>
</dbReference>
<feature type="domain" description="HTH lysR-type" evidence="5">
    <location>
        <begin position="22"/>
        <end position="79"/>
    </location>
</feature>
<comment type="caution">
    <text evidence="6">The sequence shown here is derived from an EMBL/GenBank/DDBJ whole genome shotgun (WGS) entry which is preliminary data.</text>
</comment>
<dbReference type="PRINTS" id="PR00039">
    <property type="entry name" value="HTHLYSR"/>
</dbReference>
<evidence type="ECO:0000313" key="7">
    <source>
        <dbReference type="Proteomes" id="UP001595892"/>
    </source>
</evidence>
<evidence type="ECO:0000259" key="5">
    <source>
        <dbReference type="PROSITE" id="PS50931"/>
    </source>
</evidence>
<dbReference type="Pfam" id="PF03466">
    <property type="entry name" value="LysR_substrate"/>
    <property type="match status" value="1"/>
</dbReference>
<dbReference type="InterPro" id="IPR036388">
    <property type="entry name" value="WH-like_DNA-bd_sf"/>
</dbReference>
<sequence>MDRTDTPASSAHGQPLPLSRLTQLDLLRAFVAVGRTGSVTAAAAGLCLTQSAVSRQLKALESRLGVVLFRREHSGMQLTVVGRRLFDRLDPCFLGLQRALGAVLPERRRAEVVVSAAVGVAGLWLMPRLPRAGAAVPGVDLRISASGRVLSSLRSEGVDLAIRFGPPATDGELLFEEWVAPVVAPGVDPAGMRLLELDGCPGWLGWDHWAGAWRGLARRHRRRLTCSNADQLVHACVAGQGIAVGRLALIHPLVDAGRLVLLERPVRSPTRHAYRLLIADPASPDALEVAAWLRDEAEATRAALDALVHSRGEWAHAPESLAQEALPGG</sequence>
<evidence type="ECO:0000256" key="4">
    <source>
        <dbReference type="ARBA" id="ARBA00023163"/>
    </source>
</evidence>
<evidence type="ECO:0000256" key="3">
    <source>
        <dbReference type="ARBA" id="ARBA00023125"/>
    </source>
</evidence>
<dbReference type="PROSITE" id="PS50931">
    <property type="entry name" value="HTH_LYSR"/>
    <property type="match status" value="1"/>
</dbReference>
<dbReference type="InterPro" id="IPR036390">
    <property type="entry name" value="WH_DNA-bd_sf"/>
</dbReference>
<dbReference type="SUPFAM" id="SSF53850">
    <property type="entry name" value="Periplasmic binding protein-like II"/>
    <property type="match status" value="1"/>
</dbReference>
<dbReference type="InterPro" id="IPR000847">
    <property type="entry name" value="LysR_HTH_N"/>
</dbReference>
<dbReference type="Proteomes" id="UP001595892">
    <property type="component" value="Unassembled WGS sequence"/>
</dbReference>
<reference evidence="7" key="1">
    <citation type="journal article" date="2019" name="Int. J. Syst. Evol. Microbiol.">
        <title>The Global Catalogue of Microorganisms (GCM) 10K type strain sequencing project: providing services to taxonomists for standard genome sequencing and annotation.</title>
        <authorList>
            <consortium name="The Broad Institute Genomics Platform"/>
            <consortium name="The Broad Institute Genome Sequencing Center for Infectious Disease"/>
            <person name="Wu L."/>
            <person name="Ma J."/>
        </authorList>
    </citation>
    <scope>NUCLEOTIDE SEQUENCE [LARGE SCALE GENOMIC DNA]</scope>
    <source>
        <strain evidence="7">CGMCC 1.13574</strain>
    </source>
</reference>
<keyword evidence="7" id="KW-1185">Reference proteome</keyword>